<dbReference type="AlphaFoldDB" id="A0A6C0JSN1"/>
<dbReference type="Gene3D" id="3.40.50.1000">
    <property type="entry name" value="HAD superfamily/HAD-like"/>
    <property type="match status" value="1"/>
</dbReference>
<accession>A0A6C0JSN1</accession>
<organism evidence="1">
    <name type="scientific">viral metagenome</name>
    <dbReference type="NCBI Taxonomy" id="1070528"/>
    <lineage>
        <taxon>unclassified sequences</taxon>
        <taxon>metagenomes</taxon>
        <taxon>organismal metagenomes</taxon>
    </lineage>
</organism>
<sequence>MNHEHFYSSITSTTYTKVKIAGFDIDGTIITPKRTCELFGKYNDPNDFTFKFKKIPKCLNIISKDFKIIFFTNQGGIEKGDQSLQLMIDKLENIKSEIGLRNISYCIAKTRNEHYRKPGIGMWEYVESVYKNIDKRNSFFVGDSAGRPCEPCKKCIRSNCEEVFEQGRPTDYGDFDKQFAKNIGIKFYTPEDFFYRKMANVNL</sequence>
<dbReference type="InterPro" id="IPR036412">
    <property type="entry name" value="HAD-like_sf"/>
</dbReference>
<dbReference type="GO" id="GO:0003690">
    <property type="term" value="F:double-stranded DNA binding"/>
    <property type="evidence" value="ECO:0007669"/>
    <property type="project" value="TreeGrafter"/>
</dbReference>
<dbReference type="InterPro" id="IPR023214">
    <property type="entry name" value="HAD_sf"/>
</dbReference>
<dbReference type="PANTHER" id="PTHR12083">
    <property type="entry name" value="BIFUNCTIONAL POLYNUCLEOTIDE PHOSPHATASE/KINASE"/>
    <property type="match status" value="1"/>
</dbReference>
<dbReference type="NCBIfam" id="TIGR01662">
    <property type="entry name" value="HAD-SF-IIIA"/>
    <property type="match status" value="1"/>
</dbReference>
<dbReference type="GO" id="GO:0046403">
    <property type="term" value="F:polynucleotide 3'-phosphatase activity"/>
    <property type="evidence" value="ECO:0007669"/>
    <property type="project" value="TreeGrafter"/>
</dbReference>
<proteinExistence type="predicted"/>
<dbReference type="NCBIfam" id="TIGR01664">
    <property type="entry name" value="DNA-3'-Pase"/>
    <property type="match status" value="1"/>
</dbReference>
<dbReference type="GO" id="GO:0046404">
    <property type="term" value="F:ATP-dependent polydeoxyribonucleotide 5'-hydroxyl-kinase activity"/>
    <property type="evidence" value="ECO:0007669"/>
    <property type="project" value="TreeGrafter"/>
</dbReference>
<dbReference type="SUPFAM" id="SSF56784">
    <property type="entry name" value="HAD-like"/>
    <property type="match status" value="1"/>
</dbReference>
<dbReference type="InterPro" id="IPR006551">
    <property type="entry name" value="Polynucleotide_phosphatase"/>
</dbReference>
<dbReference type="GO" id="GO:0006281">
    <property type="term" value="P:DNA repair"/>
    <property type="evidence" value="ECO:0007669"/>
    <property type="project" value="TreeGrafter"/>
</dbReference>
<dbReference type="Pfam" id="PF08645">
    <property type="entry name" value="PNK3P"/>
    <property type="match status" value="1"/>
</dbReference>
<evidence type="ECO:0000313" key="1">
    <source>
        <dbReference type="EMBL" id="QHU07710.1"/>
    </source>
</evidence>
<name>A0A6C0JSN1_9ZZZZ</name>
<dbReference type="InterPro" id="IPR013954">
    <property type="entry name" value="PNK3P"/>
</dbReference>
<dbReference type="PANTHER" id="PTHR12083:SF9">
    <property type="entry name" value="BIFUNCTIONAL POLYNUCLEOTIDE PHOSPHATASE_KINASE"/>
    <property type="match status" value="1"/>
</dbReference>
<evidence type="ECO:0008006" key="2">
    <source>
        <dbReference type="Google" id="ProtNLM"/>
    </source>
</evidence>
<dbReference type="EMBL" id="MN740686">
    <property type="protein sequence ID" value="QHU07710.1"/>
    <property type="molecule type" value="Genomic_DNA"/>
</dbReference>
<protein>
    <recommendedName>
        <fullName evidence="2">D,D-heptose 1,7-bisphosphate phosphatase</fullName>
    </recommendedName>
</protein>
<dbReference type="InterPro" id="IPR006549">
    <property type="entry name" value="HAD-SF_hydro_IIIA"/>
</dbReference>
<reference evidence="1" key="1">
    <citation type="journal article" date="2020" name="Nature">
        <title>Giant virus diversity and host interactions through global metagenomics.</title>
        <authorList>
            <person name="Schulz F."/>
            <person name="Roux S."/>
            <person name="Paez-Espino D."/>
            <person name="Jungbluth S."/>
            <person name="Walsh D.A."/>
            <person name="Denef V.J."/>
            <person name="McMahon K.D."/>
            <person name="Konstantinidis K.T."/>
            <person name="Eloe-Fadrosh E.A."/>
            <person name="Kyrpides N.C."/>
            <person name="Woyke T."/>
        </authorList>
    </citation>
    <scope>NUCLEOTIDE SEQUENCE</scope>
    <source>
        <strain evidence="1">GVMAG-S-1041349-163</strain>
    </source>
</reference>